<feature type="region of interest" description="Disordered" evidence="1">
    <location>
        <begin position="69"/>
        <end position="204"/>
    </location>
</feature>
<reference evidence="2 3" key="1">
    <citation type="journal article" date="2019" name="Nat. Ecol. Evol.">
        <title>Megaphylogeny resolves global patterns of mushroom evolution.</title>
        <authorList>
            <person name="Varga T."/>
            <person name="Krizsan K."/>
            <person name="Foldi C."/>
            <person name="Dima B."/>
            <person name="Sanchez-Garcia M."/>
            <person name="Sanchez-Ramirez S."/>
            <person name="Szollosi G.J."/>
            <person name="Szarkandi J.G."/>
            <person name="Papp V."/>
            <person name="Albert L."/>
            <person name="Andreopoulos W."/>
            <person name="Angelini C."/>
            <person name="Antonin V."/>
            <person name="Barry K.W."/>
            <person name="Bougher N.L."/>
            <person name="Buchanan P."/>
            <person name="Buyck B."/>
            <person name="Bense V."/>
            <person name="Catcheside P."/>
            <person name="Chovatia M."/>
            <person name="Cooper J."/>
            <person name="Damon W."/>
            <person name="Desjardin D."/>
            <person name="Finy P."/>
            <person name="Geml J."/>
            <person name="Haridas S."/>
            <person name="Hughes K."/>
            <person name="Justo A."/>
            <person name="Karasinski D."/>
            <person name="Kautmanova I."/>
            <person name="Kiss B."/>
            <person name="Kocsube S."/>
            <person name="Kotiranta H."/>
            <person name="LaButti K.M."/>
            <person name="Lechner B.E."/>
            <person name="Liimatainen K."/>
            <person name="Lipzen A."/>
            <person name="Lukacs Z."/>
            <person name="Mihaltcheva S."/>
            <person name="Morgado L.N."/>
            <person name="Niskanen T."/>
            <person name="Noordeloos M.E."/>
            <person name="Ohm R.A."/>
            <person name="Ortiz-Santana B."/>
            <person name="Ovrebo C."/>
            <person name="Racz N."/>
            <person name="Riley R."/>
            <person name="Savchenko A."/>
            <person name="Shiryaev A."/>
            <person name="Soop K."/>
            <person name="Spirin V."/>
            <person name="Szebenyi C."/>
            <person name="Tomsovsky M."/>
            <person name="Tulloss R.E."/>
            <person name="Uehling J."/>
            <person name="Grigoriev I.V."/>
            <person name="Vagvolgyi C."/>
            <person name="Papp T."/>
            <person name="Martin F.M."/>
            <person name="Miettinen O."/>
            <person name="Hibbett D.S."/>
            <person name="Nagy L.G."/>
        </authorList>
    </citation>
    <scope>NUCLEOTIDE SEQUENCE [LARGE SCALE GENOMIC DNA]</scope>
    <source>
        <strain evidence="2 3">CBS 121175</strain>
    </source>
</reference>
<evidence type="ECO:0008006" key="4">
    <source>
        <dbReference type="Google" id="ProtNLM"/>
    </source>
</evidence>
<dbReference type="STRING" id="230819.A0A5C3LAF0"/>
<gene>
    <name evidence="2" type="ORF">FA15DRAFT_684151</name>
</gene>
<evidence type="ECO:0000313" key="2">
    <source>
        <dbReference type="EMBL" id="TFK29827.1"/>
    </source>
</evidence>
<dbReference type="Proteomes" id="UP000307440">
    <property type="component" value="Unassembled WGS sequence"/>
</dbReference>
<dbReference type="OrthoDB" id="2417614at2759"/>
<dbReference type="AlphaFoldDB" id="A0A5C3LAF0"/>
<keyword evidence="3" id="KW-1185">Reference proteome</keyword>
<evidence type="ECO:0000313" key="3">
    <source>
        <dbReference type="Proteomes" id="UP000307440"/>
    </source>
</evidence>
<feature type="region of interest" description="Disordered" evidence="1">
    <location>
        <begin position="21"/>
        <end position="49"/>
    </location>
</feature>
<feature type="compositionally biased region" description="Low complexity" evidence="1">
    <location>
        <begin position="136"/>
        <end position="148"/>
    </location>
</feature>
<dbReference type="Pfam" id="PF13455">
    <property type="entry name" value="MUG113"/>
    <property type="match status" value="1"/>
</dbReference>
<dbReference type="InterPro" id="IPR053006">
    <property type="entry name" value="Meiosis_regulatory"/>
</dbReference>
<name>A0A5C3LAF0_COPMA</name>
<accession>A0A5C3LAF0</accession>
<dbReference type="PANTHER" id="PTHR28094:SF1">
    <property type="entry name" value="MEIOTICALLY UP-REGULATED GENE 113 PROTEIN"/>
    <property type="match status" value="1"/>
</dbReference>
<evidence type="ECO:0000256" key="1">
    <source>
        <dbReference type="SAM" id="MobiDB-lite"/>
    </source>
</evidence>
<organism evidence="2 3">
    <name type="scientific">Coprinopsis marcescibilis</name>
    <name type="common">Agaric fungus</name>
    <name type="synonym">Psathyrella marcescibilis</name>
    <dbReference type="NCBI Taxonomy" id="230819"/>
    <lineage>
        <taxon>Eukaryota</taxon>
        <taxon>Fungi</taxon>
        <taxon>Dikarya</taxon>
        <taxon>Basidiomycota</taxon>
        <taxon>Agaricomycotina</taxon>
        <taxon>Agaricomycetes</taxon>
        <taxon>Agaricomycetidae</taxon>
        <taxon>Agaricales</taxon>
        <taxon>Agaricineae</taxon>
        <taxon>Psathyrellaceae</taxon>
        <taxon>Coprinopsis</taxon>
    </lineage>
</organism>
<protein>
    <recommendedName>
        <fullName evidence="4">DUF1766-domain-containing protein</fullName>
    </recommendedName>
</protein>
<dbReference type="EMBL" id="ML210147">
    <property type="protein sequence ID" value="TFK29827.1"/>
    <property type="molecule type" value="Genomic_DNA"/>
</dbReference>
<proteinExistence type="predicted"/>
<dbReference type="PANTHER" id="PTHR28094">
    <property type="entry name" value="MEIOTICALLY UP-REGULATED GENE 113 PROTEIN"/>
    <property type="match status" value="1"/>
</dbReference>
<feature type="compositionally biased region" description="Low complexity" evidence="1">
    <location>
        <begin position="183"/>
        <end position="194"/>
    </location>
</feature>
<sequence>MSKAYAKQKVKELTENLLTKIVKSVEKDDEDERPPEPPPKPSYMSQQAQGLAHSFNTLNLGSSSATVAGSGNSFIGGFHPGYAVTGNPVPPPLHHASSAPPPLMPSPFSSYSPPKQQSLTMQMALHPGTSATPVRPSSAPLASPFSPSDLEEIRPLYTTPSKPRPSAGKVSSPQRPTKVEKISSSGSPSTPSTPNKEGKVQCAATTKTGKRCTRLVSSGPALAQAIDDDSSGDELEPPLERFCFQHTKEVLGGQTGCFTQKNGEFVKFNGVCHLYRTPTHSNDMVPDYIPAYLQVETQLALRIEMERSRSRSDVDGYIYTFEIREKKHGPIIKLKVGRAVNLVKRIDEWAKQCGSKEQILRGYYPPQDDQSGGQPSLMKGRVKPGAKAPCCHRLERLIHLELADIVATRVYLDPKWPLDCKQTSEFATATSDGKKRECCLDCGSMHKEIFEFQRWTKGDNENKEWERIVKPIIERWAEFVELYL</sequence>
<feature type="compositionally biased region" description="Pro residues" evidence="1">
    <location>
        <begin position="88"/>
        <end position="105"/>
    </location>
</feature>